<dbReference type="EC" id="3.4.21.62" evidence="2"/>
<feature type="compositionally biased region" description="Basic residues" evidence="3">
    <location>
        <begin position="782"/>
        <end position="827"/>
    </location>
</feature>
<proteinExistence type="predicted"/>
<feature type="region of interest" description="Disordered" evidence="3">
    <location>
        <begin position="503"/>
        <end position="538"/>
    </location>
</feature>
<evidence type="ECO:0000256" key="2">
    <source>
        <dbReference type="ARBA" id="ARBA00023619"/>
    </source>
</evidence>
<reference evidence="4 5" key="1">
    <citation type="submission" date="2014-03" db="EMBL/GenBank/DDBJ databases">
        <title>The Genome Sequence of Plasmodium fragile nilgiri.</title>
        <authorList>
            <consortium name="The Broad Institute Genomics Platform"/>
            <consortium name="The Broad Institute Genome Sequencing Center for Infectious Disease"/>
            <person name="Neafsey D."/>
            <person name="Duraisingh M."/>
            <person name="Young S.K."/>
            <person name="Zeng Q."/>
            <person name="Gargeya S."/>
            <person name="Abouelleil A."/>
            <person name="Alvarado L."/>
            <person name="Chapman S.B."/>
            <person name="Gainer-Dewar J."/>
            <person name="Goldberg J."/>
            <person name="Griggs A."/>
            <person name="Gujja S."/>
            <person name="Hansen M."/>
            <person name="Howarth C."/>
            <person name="Imamovic A."/>
            <person name="Larimer J."/>
            <person name="Pearson M."/>
            <person name="Poon T.W."/>
            <person name="Priest M."/>
            <person name="Roberts A."/>
            <person name="Saif S."/>
            <person name="Shea T."/>
            <person name="Sykes S."/>
            <person name="Wortman J."/>
            <person name="Nusbaum C."/>
            <person name="Birren B."/>
        </authorList>
    </citation>
    <scope>NUCLEOTIDE SEQUENCE [LARGE SCALE GENOMIC DNA]</scope>
    <source>
        <strain evidence="5">nilgiri</strain>
    </source>
</reference>
<evidence type="ECO:0000313" key="5">
    <source>
        <dbReference type="Proteomes" id="UP000054561"/>
    </source>
</evidence>
<dbReference type="VEuPathDB" id="PlasmoDB:AK88_01529"/>
<protein>
    <recommendedName>
        <fullName evidence="2">subtilisin</fullName>
        <ecNumber evidence="2">3.4.21.62</ecNumber>
    </recommendedName>
</protein>
<accession>A0A0D9QP59</accession>
<dbReference type="SUPFAM" id="SSF52743">
    <property type="entry name" value="Subtilisin-like"/>
    <property type="match status" value="1"/>
</dbReference>
<evidence type="ECO:0000256" key="3">
    <source>
        <dbReference type="SAM" id="MobiDB-lite"/>
    </source>
</evidence>
<feature type="compositionally biased region" description="Basic residues" evidence="3">
    <location>
        <begin position="868"/>
        <end position="888"/>
    </location>
</feature>
<dbReference type="AlphaFoldDB" id="A0A0D9QP59"/>
<evidence type="ECO:0000256" key="1">
    <source>
        <dbReference type="ARBA" id="ARBA00023529"/>
    </source>
</evidence>
<dbReference type="GO" id="GO:0006508">
    <property type="term" value="P:proteolysis"/>
    <property type="evidence" value="ECO:0007669"/>
    <property type="project" value="InterPro"/>
</dbReference>
<evidence type="ECO:0000313" key="4">
    <source>
        <dbReference type="EMBL" id="KJP88839.1"/>
    </source>
</evidence>
<name>A0A0D9QP59_PLAFR</name>
<dbReference type="RefSeq" id="XP_012334587.1">
    <property type="nucleotide sequence ID" value="XM_012479164.1"/>
</dbReference>
<organism evidence="4 5">
    <name type="scientific">Plasmodium fragile</name>
    <dbReference type="NCBI Taxonomy" id="5857"/>
    <lineage>
        <taxon>Eukaryota</taxon>
        <taxon>Sar</taxon>
        <taxon>Alveolata</taxon>
        <taxon>Apicomplexa</taxon>
        <taxon>Aconoidasida</taxon>
        <taxon>Haemosporida</taxon>
        <taxon>Plasmodiidae</taxon>
        <taxon>Plasmodium</taxon>
        <taxon>Plasmodium (Plasmodium)</taxon>
    </lineage>
</organism>
<sequence>MKGRILQEGHVGSLPNALHNYTNKNLSTPSFVHVKQKDNHDRNIRRGGVTPDANYHIPHCDDTDGSSNFLKKLYRSMQALVGITSHDKILCLRYEKVRRFKQHFVHMVQSNLSVGKTRVCLIDTGVDLHDEVVGQFVRIYKGEHSKGGDNRRERNGGGEYGAHVEVEEQSEEESFPSWAYANGGEIQYDGINTERCNEKNYARCESSDVDDVDLHGTFIANTIIRREVLIKRETYKRDVELIVCKAFGDTHRTNSHLMPLIKCLEHCKERAAKVIHVGYNVQGESEKLVEVMEELARAEIVVVSPSLQVYGGEGGEVGTTKEQRKDYSTQKIMYPSSFANMFENVFSVGALRNSPQGGLVPISGNAANAKGEKQKGEQLHKRENTTLFSFSYGKTFPFGRSPSWMVEDGPGYASADFVNTLVMIFNVNPKLPVRRLRHILKRSIVRSSELKGLSKWGGYIELFKVIEATLKERNELCKNFLIEEELDLDLEAEDGSGSFAGVLSGDEEQPSFGEAITGEGTPPLDAASEEGTEDTTSRLEEEVIFPPHSGEMEEIEMEIGGETLRGLDSEDVSYGMAALSEDFPRDTTYTSMDITDGDVYELEEEQKSLYEGTGGGLSSLPLGFSFLDDHPTDEGRVPPLHGRKERGHVYGFGEGTSFSPPPAPRNRRSLSERGFTQRWDEQGTHAMNETDSGDGPYGQADWVTQRKGTKHVHGPAYDEDNMYGNWPQGIPAGELLRADWGGPTPRLSRGDGSGETSSPWGDEMEGYAFSPQLDDNWGERYGRRRRDPQRRRARDKLRRRPRRRGSPRAMPRQRRRIPTRGRTTKRFTRGEDRVVRKNGRTGQSRNGNAMRSRRSEGYGNTPGGTNPVRRHPVRAFTPKKSRVVMGRR</sequence>
<comment type="catalytic activity">
    <reaction evidence="1">
        <text>Hydrolysis of proteins with broad specificity for peptide bonds, and a preference for a large uncharged residue in P1. Hydrolyzes peptide amides.</text>
        <dbReference type="EC" id="3.4.21.62"/>
    </reaction>
</comment>
<feature type="region of interest" description="Disordered" evidence="3">
    <location>
        <begin position="735"/>
        <end position="888"/>
    </location>
</feature>
<dbReference type="GeneID" id="24266843"/>
<dbReference type="GO" id="GO:0004252">
    <property type="term" value="F:serine-type endopeptidase activity"/>
    <property type="evidence" value="ECO:0007669"/>
    <property type="project" value="UniProtKB-EC"/>
</dbReference>
<keyword evidence="5" id="KW-1185">Reference proteome</keyword>
<feature type="compositionally biased region" description="Polar residues" evidence="3">
    <location>
        <begin position="840"/>
        <end position="849"/>
    </location>
</feature>
<dbReference type="Gene3D" id="3.40.50.200">
    <property type="entry name" value="Peptidase S8/S53 domain"/>
    <property type="match status" value="1"/>
</dbReference>
<dbReference type="InterPro" id="IPR036852">
    <property type="entry name" value="Peptidase_S8/S53_dom_sf"/>
</dbReference>
<dbReference type="EMBL" id="KQ001657">
    <property type="protein sequence ID" value="KJP88839.1"/>
    <property type="molecule type" value="Genomic_DNA"/>
</dbReference>
<dbReference type="Proteomes" id="UP000054561">
    <property type="component" value="Unassembled WGS sequence"/>
</dbReference>
<gene>
    <name evidence="4" type="ORF">AK88_01529</name>
</gene>
<dbReference type="OrthoDB" id="387243at2759"/>
<dbReference type="OMA" id="YGKTFPF"/>